<protein>
    <submittedName>
        <fullName evidence="2">Uncharacterized protein</fullName>
    </submittedName>
</protein>
<reference evidence="2 3" key="1">
    <citation type="submission" date="2019-05" db="EMBL/GenBank/DDBJ databases">
        <title>Mikania micrantha, genome provides insights into the molecular mechanism of rapid growth.</title>
        <authorList>
            <person name="Liu B."/>
        </authorList>
    </citation>
    <scope>NUCLEOTIDE SEQUENCE [LARGE SCALE GENOMIC DNA]</scope>
    <source>
        <strain evidence="2">NLD-2019</strain>
        <tissue evidence="2">Leaf</tissue>
    </source>
</reference>
<accession>A0A5N6Q6A1</accession>
<proteinExistence type="predicted"/>
<dbReference type="AlphaFoldDB" id="A0A5N6Q6A1"/>
<evidence type="ECO:0000256" key="1">
    <source>
        <dbReference type="SAM" id="Phobius"/>
    </source>
</evidence>
<keyword evidence="1" id="KW-0812">Transmembrane</keyword>
<dbReference type="EMBL" id="SZYD01000001">
    <property type="protein sequence ID" value="KAD7480142.1"/>
    <property type="molecule type" value="Genomic_DNA"/>
</dbReference>
<keyword evidence="1" id="KW-1133">Transmembrane helix</keyword>
<dbReference type="Proteomes" id="UP000326396">
    <property type="component" value="Linkage Group LG1"/>
</dbReference>
<feature type="transmembrane region" description="Helical" evidence="1">
    <location>
        <begin position="20"/>
        <end position="41"/>
    </location>
</feature>
<evidence type="ECO:0000313" key="3">
    <source>
        <dbReference type="Proteomes" id="UP000326396"/>
    </source>
</evidence>
<organism evidence="2 3">
    <name type="scientific">Mikania micrantha</name>
    <name type="common">bitter vine</name>
    <dbReference type="NCBI Taxonomy" id="192012"/>
    <lineage>
        <taxon>Eukaryota</taxon>
        <taxon>Viridiplantae</taxon>
        <taxon>Streptophyta</taxon>
        <taxon>Embryophyta</taxon>
        <taxon>Tracheophyta</taxon>
        <taxon>Spermatophyta</taxon>
        <taxon>Magnoliopsida</taxon>
        <taxon>eudicotyledons</taxon>
        <taxon>Gunneridae</taxon>
        <taxon>Pentapetalae</taxon>
        <taxon>asterids</taxon>
        <taxon>campanulids</taxon>
        <taxon>Asterales</taxon>
        <taxon>Asteraceae</taxon>
        <taxon>Asteroideae</taxon>
        <taxon>Heliantheae alliance</taxon>
        <taxon>Eupatorieae</taxon>
        <taxon>Mikania</taxon>
    </lineage>
</organism>
<gene>
    <name evidence="2" type="ORF">E3N88_03278</name>
</gene>
<sequence>MEGPIASYMASPILELYCMFLTVIASDCAAFAICVAALVALHDEYARPMLTSEHVLCICNSRSKDSGYEKEVKDGFCDEDECIQHKVEDYEFSLSMSYLRMCFPALILENLFFVKACATAKQKQVTGVIDVDRCKDIGFETTVEHGFWMRLDSSLVNFVNHPFYIYIHMIRCVDGIFSHNKCSWIIYEDRSNDSGYEKAVKDGFCDEVSSSELAHLPCTPRDLFLPQ</sequence>
<comment type="caution">
    <text evidence="2">The sequence shown here is derived from an EMBL/GenBank/DDBJ whole genome shotgun (WGS) entry which is preliminary data.</text>
</comment>
<keyword evidence="1" id="KW-0472">Membrane</keyword>
<name>A0A5N6Q6A1_9ASTR</name>
<keyword evidence="3" id="KW-1185">Reference proteome</keyword>
<evidence type="ECO:0000313" key="2">
    <source>
        <dbReference type="EMBL" id="KAD7480142.1"/>
    </source>
</evidence>